<comment type="caution">
    <text evidence="3">The sequence shown here is derived from an EMBL/GenBank/DDBJ whole genome shotgun (WGS) entry which is preliminary data.</text>
</comment>
<feature type="chain" id="PRO_5002538721" evidence="2">
    <location>
        <begin position="20"/>
        <end position="87"/>
    </location>
</feature>
<protein>
    <submittedName>
        <fullName evidence="3">Eukaryotic translation initiation factor 5</fullName>
    </submittedName>
</protein>
<dbReference type="Proteomes" id="UP000034727">
    <property type="component" value="Unassembled WGS sequence"/>
</dbReference>
<evidence type="ECO:0000256" key="2">
    <source>
        <dbReference type="SAM" id="SignalP"/>
    </source>
</evidence>
<feature type="compositionally biased region" description="Basic and acidic residues" evidence="1">
    <location>
        <begin position="31"/>
        <end position="87"/>
    </location>
</feature>
<dbReference type="GO" id="GO:0003743">
    <property type="term" value="F:translation initiation factor activity"/>
    <property type="evidence" value="ECO:0007669"/>
    <property type="project" value="UniProtKB-KW"/>
</dbReference>
<feature type="region of interest" description="Disordered" evidence="1">
    <location>
        <begin position="21"/>
        <end position="87"/>
    </location>
</feature>
<name>A0A0G1N1K6_9BACT</name>
<gene>
    <name evidence="3" type="ORF">UX22_C0026G0006</name>
</gene>
<evidence type="ECO:0000256" key="1">
    <source>
        <dbReference type="SAM" id="MobiDB-lite"/>
    </source>
</evidence>
<evidence type="ECO:0000313" key="4">
    <source>
        <dbReference type="Proteomes" id="UP000034727"/>
    </source>
</evidence>
<keyword evidence="2" id="KW-0732">Signal</keyword>
<proteinExistence type="predicted"/>
<dbReference type="AlphaFoldDB" id="A0A0G1N1K6"/>
<feature type="signal peptide" evidence="2">
    <location>
        <begin position="1"/>
        <end position="19"/>
    </location>
</feature>
<dbReference type="EMBL" id="LCLJ01000026">
    <property type="protein sequence ID" value="KKU14384.1"/>
    <property type="molecule type" value="Genomic_DNA"/>
</dbReference>
<reference evidence="3 4" key="1">
    <citation type="journal article" date="2015" name="Nature">
        <title>rRNA introns, odd ribosomes, and small enigmatic genomes across a large radiation of phyla.</title>
        <authorList>
            <person name="Brown C.T."/>
            <person name="Hug L.A."/>
            <person name="Thomas B.C."/>
            <person name="Sharon I."/>
            <person name="Castelle C.J."/>
            <person name="Singh A."/>
            <person name="Wilkins M.J."/>
            <person name="Williams K.H."/>
            <person name="Banfield J.F."/>
        </authorList>
    </citation>
    <scope>NUCLEOTIDE SEQUENCE [LARGE SCALE GENOMIC DNA]</scope>
</reference>
<sequence length="87" mass="10042">MKKLLVVLMVFLFSFSALFAGNGKRRPPAKVAKETPTEVKKMTQEDDQKILDSSKLSEKEKRDRQNEDADAKEKKGEKKEKEKNKED</sequence>
<keyword evidence="3" id="KW-0648">Protein biosynthesis</keyword>
<evidence type="ECO:0000313" key="3">
    <source>
        <dbReference type="EMBL" id="KKU14384.1"/>
    </source>
</evidence>
<accession>A0A0G1N1K6</accession>
<organism evidence="3 4">
    <name type="scientific">Candidatus Jorgensenbacteria bacterium GW2011_GWA2_45_9</name>
    <dbReference type="NCBI Taxonomy" id="1618663"/>
    <lineage>
        <taxon>Bacteria</taxon>
        <taxon>Candidatus Joergenseniibacteriota</taxon>
    </lineage>
</organism>
<keyword evidence="3" id="KW-0396">Initiation factor</keyword>